<protein>
    <submittedName>
        <fullName evidence="1">Uncharacterized protein</fullName>
    </submittedName>
</protein>
<dbReference type="STRING" id="307121.GA0070620_0915"/>
<evidence type="ECO:0000313" key="1">
    <source>
        <dbReference type="EMBL" id="SBV25439.1"/>
    </source>
</evidence>
<proteinExistence type="predicted"/>
<name>A0A1C3MYP8_9ACTN</name>
<accession>A0A1C3MYP8</accession>
<dbReference type="EMBL" id="LT598496">
    <property type="protein sequence ID" value="SBV25439.1"/>
    <property type="molecule type" value="Genomic_DNA"/>
</dbReference>
<keyword evidence="2" id="KW-1185">Reference proteome</keyword>
<sequence>MSRTSVPPFGFAAPPALTRRRHVDMMWVCSAACRPGAPR</sequence>
<dbReference type="Proteomes" id="UP000199393">
    <property type="component" value="Chromosome I"/>
</dbReference>
<gene>
    <name evidence="1" type="ORF">GA0070620_0915</name>
</gene>
<evidence type="ECO:0000313" key="2">
    <source>
        <dbReference type="Proteomes" id="UP000199393"/>
    </source>
</evidence>
<organism evidence="1 2">
    <name type="scientific">Micromonospora krabiensis</name>
    <dbReference type="NCBI Taxonomy" id="307121"/>
    <lineage>
        <taxon>Bacteria</taxon>
        <taxon>Bacillati</taxon>
        <taxon>Actinomycetota</taxon>
        <taxon>Actinomycetes</taxon>
        <taxon>Micromonosporales</taxon>
        <taxon>Micromonosporaceae</taxon>
        <taxon>Micromonospora</taxon>
    </lineage>
</organism>
<reference evidence="2" key="1">
    <citation type="submission" date="2016-06" db="EMBL/GenBank/DDBJ databases">
        <authorList>
            <person name="Varghese N."/>
        </authorList>
    </citation>
    <scope>NUCLEOTIDE SEQUENCE [LARGE SCALE GENOMIC DNA]</scope>
    <source>
        <strain evidence="2">DSM 45344</strain>
    </source>
</reference>
<dbReference type="AlphaFoldDB" id="A0A1C3MYP8"/>